<feature type="transmembrane region" description="Helical" evidence="2">
    <location>
        <begin position="84"/>
        <end position="107"/>
    </location>
</feature>
<comment type="caution">
    <text evidence="4">The sequence shown here is derived from an EMBL/GenBank/DDBJ whole genome shotgun (WGS) entry which is preliminary data.</text>
</comment>
<accession>K1TYZ0</accession>
<reference evidence="4" key="1">
    <citation type="journal article" date="2013" name="Environ. Microbiol.">
        <title>Microbiota from the distal guts of lean and obese adolescents exhibit partial functional redundancy besides clear differences in community structure.</title>
        <authorList>
            <person name="Ferrer M."/>
            <person name="Ruiz A."/>
            <person name="Lanza F."/>
            <person name="Haange S.B."/>
            <person name="Oberbach A."/>
            <person name="Till H."/>
            <person name="Bargiela R."/>
            <person name="Campoy C."/>
            <person name="Segura M.T."/>
            <person name="Richter M."/>
            <person name="von Bergen M."/>
            <person name="Seifert J."/>
            <person name="Suarez A."/>
        </authorList>
    </citation>
    <scope>NUCLEOTIDE SEQUENCE</scope>
</reference>
<keyword evidence="2" id="KW-0812">Transmembrane</keyword>
<protein>
    <recommendedName>
        <fullName evidence="3">Gram-positive cocci surface proteins LPxTG domain-containing protein</fullName>
    </recommendedName>
</protein>
<keyword evidence="2" id="KW-1133">Transmembrane helix</keyword>
<gene>
    <name evidence="4" type="ORF">OBE_02703</name>
</gene>
<dbReference type="InterPro" id="IPR019931">
    <property type="entry name" value="LPXTG_anchor"/>
</dbReference>
<dbReference type="Pfam" id="PF00746">
    <property type="entry name" value="Gram_pos_anchor"/>
    <property type="match status" value="1"/>
</dbReference>
<feature type="domain" description="Gram-positive cocci surface proteins LPxTG" evidence="3">
    <location>
        <begin position="71"/>
        <end position="110"/>
    </location>
</feature>
<evidence type="ECO:0000259" key="3">
    <source>
        <dbReference type="Pfam" id="PF00746"/>
    </source>
</evidence>
<dbReference type="AlphaFoldDB" id="K1TYZ0"/>
<organism evidence="4">
    <name type="scientific">human gut metagenome</name>
    <dbReference type="NCBI Taxonomy" id="408170"/>
    <lineage>
        <taxon>unclassified sequences</taxon>
        <taxon>metagenomes</taxon>
        <taxon>organismal metagenomes</taxon>
    </lineage>
</organism>
<sequence>MRLTVFTLNDAKHTVVIKAEYNQDGTLKSYTIKIDDKATSTYTATYDKGVIKTITSTKDSQGNISESAILKNSKMSFLPSTGGVGTTIFAIVGVVFVAAALGLHMILRGKSKLEQDR</sequence>
<name>K1TYZ0_9ZZZZ</name>
<proteinExistence type="predicted"/>
<evidence type="ECO:0000256" key="1">
    <source>
        <dbReference type="ARBA" id="ARBA00022525"/>
    </source>
</evidence>
<evidence type="ECO:0000313" key="4">
    <source>
        <dbReference type="EMBL" id="EKC72819.1"/>
    </source>
</evidence>
<keyword evidence="1" id="KW-0964">Secreted</keyword>
<keyword evidence="2" id="KW-0472">Membrane</keyword>
<dbReference type="NCBIfam" id="TIGR01167">
    <property type="entry name" value="LPXTG_anchor"/>
    <property type="match status" value="1"/>
</dbReference>
<evidence type="ECO:0000256" key="2">
    <source>
        <dbReference type="SAM" id="Phobius"/>
    </source>
</evidence>
<dbReference type="EMBL" id="AJWZ01001767">
    <property type="protein sequence ID" value="EKC72819.1"/>
    <property type="molecule type" value="Genomic_DNA"/>
</dbReference>